<keyword evidence="6" id="KW-0443">Lipid metabolism</keyword>
<accession>A0A8D2AWJ1</accession>
<keyword evidence="22" id="KW-0732">Signal</keyword>
<dbReference type="SUPFAM" id="SSF51445">
    <property type="entry name" value="(Trans)glycosidases"/>
    <property type="match status" value="1"/>
</dbReference>
<keyword evidence="7" id="KW-1015">Disulfide bond</keyword>
<evidence type="ECO:0000256" key="14">
    <source>
        <dbReference type="ARBA" id="ARBA00042832"/>
    </source>
</evidence>
<dbReference type="Gene3D" id="3.30.379.10">
    <property type="entry name" value="Chitobiase/beta-hexosaminidase domain 2-like"/>
    <property type="match status" value="1"/>
</dbReference>
<evidence type="ECO:0000256" key="18">
    <source>
        <dbReference type="ARBA" id="ARBA00046959"/>
    </source>
</evidence>
<comment type="similarity">
    <text evidence="3">Belongs to the glycosyl hydrolase 20 family.</text>
</comment>
<dbReference type="GO" id="GO:0030203">
    <property type="term" value="P:glycosaminoglycan metabolic process"/>
    <property type="evidence" value="ECO:0007669"/>
    <property type="project" value="TreeGrafter"/>
</dbReference>
<dbReference type="SUPFAM" id="SSF55545">
    <property type="entry name" value="beta-N-acetylhexosaminidase-like domain"/>
    <property type="match status" value="1"/>
</dbReference>
<dbReference type="InterPro" id="IPR029018">
    <property type="entry name" value="Hex-like_dom2"/>
</dbReference>
<evidence type="ECO:0000256" key="20">
    <source>
        <dbReference type="ARBA" id="ARBA00049464"/>
    </source>
</evidence>
<comment type="catalytic activity">
    <reaction evidence="19">
        <text>N-acetyl-beta-D-galactosaminyl-(1-&gt;4)-beta-D-3-sulfogalactosyl-(1-&gt;4)-beta-D-glucosyl-(1&lt;-&gt;1')-ceramide + H2O = a beta-D-3-sulfogalactosyl-(1-&gt;4)-beta-D-glucosyl-(1&lt;-&gt;1')-ceramide + N-acetyl-beta-D-galactosamine</text>
        <dbReference type="Rhea" id="RHEA:48276"/>
        <dbReference type="ChEBI" id="CHEBI:15377"/>
        <dbReference type="ChEBI" id="CHEBI:28497"/>
        <dbReference type="ChEBI" id="CHEBI:90163"/>
        <dbReference type="ChEBI" id="CHEBI:90164"/>
    </reaction>
    <physiologicalReaction direction="left-to-right" evidence="19">
        <dbReference type="Rhea" id="RHEA:48277"/>
    </physiologicalReaction>
</comment>
<dbReference type="EC" id="3.2.1.52" evidence="4"/>
<evidence type="ECO:0000256" key="9">
    <source>
        <dbReference type="ARBA" id="ARBA00023329"/>
    </source>
</evidence>
<evidence type="ECO:0000256" key="12">
    <source>
        <dbReference type="ARBA" id="ARBA00040637"/>
    </source>
</evidence>
<sequence>MEQRPLPPRGFRGPGLPGLLPLLLLALAAQTPRASVETGPVLWPLPLSVQMSSRQLHLAPEDFFISHGSNSTAGPSCSLLQEAFRKLEKQVGAQREEPCRNPNGTSNKYTPCYRGINRSVPHTDTLLVEEPVAVLKANRVWGALRGEFCAFTINESKVIDSPRFPHRGILIDTSRHYLPVKTILKTLDAMAFNKFNVLHWHIVDDQSFPYQSITFPQLSNKGSYSLSHVYTPNDVRMVIEYARLRGIRIIPEFDSPGHTQSWGKGQKDLLTPCYSSQQYIQSFGPINPIPNTTYAFLTSFFKEISKVFPDQFIHLGGDEVNFDCWASNPQIRNFMMTKGFGEDYKKLQSFYIQNCTSTFKNNTLQM</sequence>
<evidence type="ECO:0000256" key="13">
    <source>
        <dbReference type="ARBA" id="ARBA00042342"/>
    </source>
</evidence>
<proteinExistence type="inferred from homology"/>
<dbReference type="GeneTree" id="ENSGT00390000008107"/>
<feature type="signal peptide" evidence="22">
    <location>
        <begin position="1"/>
        <end position="34"/>
    </location>
</feature>
<evidence type="ECO:0000256" key="7">
    <source>
        <dbReference type="ARBA" id="ARBA00023157"/>
    </source>
</evidence>
<evidence type="ECO:0000256" key="3">
    <source>
        <dbReference type="ARBA" id="ARBA00006285"/>
    </source>
</evidence>
<evidence type="ECO:0000256" key="21">
    <source>
        <dbReference type="PIRSR" id="PIRSR625705-1"/>
    </source>
</evidence>
<evidence type="ECO:0000313" key="24">
    <source>
        <dbReference type="Ensembl" id="ENSSVLP00005007915.1"/>
    </source>
</evidence>
<dbReference type="Gene3D" id="3.20.20.80">
    <property type="entry name" value="Glycosidases"/>
    <property type="match status" value="1"/>
</dbReference>
<evidence type="ECO:0000256" key="19">
    <source>
        <dbReference type="ARBA" id="ARBA00047301"/>
    </source>
</evidence>
<dbReference type="Proteomes" id="UP000694564">
    <property type="component" value="Chromosome 6"/>
</dbReference>
<comment type="catalytic activity">
    <reaction evidence="15">
        <text>a ganglioside GM2 (d18:1(4E)) + H2O = a ganglioside GM3 (d18:1(4E)) + N-acetyl-beta-D-galactosamine</text>
        <dbReference type="Rhea" id="RHEA:47940"/>
        <dbReference type="ChEBI" id="CHEBI:15377"/>
        <dbReference type="ChEBI" id="CHEBI:28497"/>
        <dbReference type="ChEBI" id="CHEBI:60065"/>
        <dbReference type="ChEBI" id="CHEBI:71502"/>
    </reaction>
    <physiologicalReaction direction="left-to-right" evidence="15">
        <dbReference type="Rhea" id="RHEA:47941"/>
    </physiologicalReaction>
</comment>
<comment type="catalytic activity">
    <reaction evidence="20">
        <text>N-acetyl-beta-D-6-sulfogalactosaminyl-(1-&gt;4)-alpha-L-iduronyl-(1-&gt;3)-N-acetyl-D-6-sulfogalactosamine + H2O = alpha-L-iduronyl-(1-&gt;3)-N-acetyl-D-6-sulfogalactosamine + N-acetyl-D-6-sulfogalactosamine</text>
        <dbReference type="Rhea" id="RHEA:64384"/>
        <dbReference type="ChEBI" id="CHEBI:15377"/>
        <dbReference type="ChEBI" id="CHEBI:152567"/>
        <dbReference type="ChEBI" id="CHEBI:152568"/>
        <dbReference type="ChEBI" id="CHEBI:153064"/>
    </reaction>
    <physiologicalReaction direction="left-to-right" evidence="20">
        <dbReference type="Rhea" id="RHEA:64385"/>
    </physiologicalReaction>
</comment>
<dbReference type="GO" id="GO:0006689">
    <property type="term" value="P:ganglioside catabolic process"/>
    <property type="evidence" value="ECO:0007669"/>
    <property type="project" value="TreeGrafter"/>
</dbReference>
<dbReference type="PANTHER" id="PTHR22600:SF38">
    <property type="entry name" value="BETA-HEXOSAMINIDASE SUBUNIT BETA"/>
    <property type="match status" value="1"/>
</dbReference>
<dbReference type="InterPro" id="IPR017853">
    <property type="entry name" value="GH"/>
</dbReference>
<dbReference type="GO" id="GO:0004563">
    <property type="term" value="F:beta-N-acetylhexosaminidase activity"/>
    <property type="evidence" value="ECO:0007669"/>
    <property type="project" value="UniProtKB-EC"/>
</dbReference>
<comment type="function">
    <text evidence="17">Hydrolyzes the non-reducing end N-acetyl-D-hexosamine and/or sulfated N-acetyl-D-hexosamine of glycoconjugates, such as the oligosaccharide moieties from proteins and neutral glycolipids, or from certain mucopolysaccharides. The isozyme B does not hydrolyze each of these substrates, however hydrolyzes efficiently neutral oligosaccharide. Only the isozyme A is responsible for the degradation of GM2 gangliosides in the presence of GM2A. During fertilization is responsible, at least in part, for the zona block to polyspermy. Present in the cortical granules of non-activated oocytes, is exocytosed during the cortical reaction in response to oocyte activation and inactivates the sperm galactosyltransferase-binding site, accounting for the block in sperm binding to the zona pellucida.</text>
</comment>
<feature type="domain" description="Glycoside hydrolase family 20 catalytic" evidence="23">
    <location>
        <begin position="164"/>
        <end position="363"/>
    </location>
</feature>
<comment type="subunit">
    <text evidence="18">There are 3 forms of beta-hexosaminidase: hexosaminidase A is a heterodimer composed of one subunit alpha and one subunit beta (chain A and B); hexosaminidase B is a homodimer of two beta subunits (two chains A and B); hexosaminidase S is a homodimer of two alpha subunits. The composition of the dimer (isozyme A versus isozyme S) has a significant effect on the substrate specificity of the alpha subunit active site.</text>
</comment>
<evidence type="ECO:0000256" key="10">
    <source>
        <dbReference type="ARBA" id="ARBA00023505"/>
    </source>
</evidence>
<feature type="active site" description="Proton donor" evidence="21">
    <location>
        <position position="319"/>
    </location>
</feature>
<evidence type="ECO:0000256" key="22">
    <source>
        <dbReference type="SAM" id="SignalP"/>
    </source>
</evidence>
<evidence type="ECO:0000256" key="2">
    <source>
        <dbReference type="ARBA" id="ARBA00004371"/>
    </source>
</evidence>
<evidence type="ECO:0000256" key="5">
    <source>
        <dbReference type="ARBA" id="ARBA00022801"/>
    </source>
</evidence>
<feature type="chain" id="PRO_5034728724" description="Beta-hexosaminidase subunit beta" evidence="22">
    <location>
        <begin position="35"/>
        <end position="366"/>
    </location>
</feature>
<evidence type="ECO:0000256" key="17">
    <source>
        <dbReference type="ARBA" id="ARBA00045511"/>
    </source>
</evidence>
<keyword evidence="8" id="KW-0458">Lysosome</keyword>
<dbReference type="GO" id="GO:0016020">
    <property type="term" value="C:membrane"/>
    <property type="evidence" value="ECO:0007669"/>
    <property type="project" value="TreeGrafter"/>
</dbReference>
<evidence type="ECO:0000256" key="8">
    <source>
        <dbReference type="ARBA" id="ARBA00023228"/>
    </source>
</evidence>
<evidence type="ECO:0000256" key="11">
    <source>
        <dbReference type="ARBA" id="ARBA00037865"/>
    </source>
</evidence>
<evidence type="ECO:0000256" key="16">
    <source>
        <dbReference type="ARBA" id="ARBA00043827"/>
    </source>
</evidence>
<comment type="catalytic activity">
    <reaction evidence="10">
        <text>beta-D-GalNAc-(1-&gt;4)-alpha-L-IdoA-(1-&gt;3)-beta-D-GalNAc-4-sulfate-(1-&gt;4)-alpha-L-IdoA-(1-&gt;3)-D-GalNAc-4-sulfate + H2O = alpha-L-IdoA-(1-&gt;3)-beta-D-GalNAc-4-sulfate-(1-&gt;4)-alpha-L-IdoA-(1-&gt;3)-D-GalNAc-4-sulfate + N-acetyl-D-galactosamine</text>
        <dbReference type="Rhea" id="RHEA:64372"/>
        <dbReference type="ChEBI" id="CHEBI:15377"/>
        <dbReference type="ChEBI" id="CHEBI:28037"/>
        <dbReference type="ChEBI" id="CHEBI:152565"/>
        <dbReference type="ChEBI" id="CHEBI:152566"/>
    </reaction>
    <physiologicalReaction direction="left-to-right" evidence="10">
        <dbReference type="Rhea" id="RHEA:64373"/>
    </physiologicalReaction>
</comment>
<evidence type="ECO:0000256" key="1">
    <source>
        <dbReference type="ARBA" id="ARBA00001231"/>
    </source>
</evidence>
<dbReference type="Ensembl" id="ENSSVLT00005008815.1">
    <property type="protein sequence ID" value="ENSSVLP00005007915.1"/>
    <property type="gene ID" value="ENSSVLG00005006420.1"/>
</dbReference>
<dbReference type="InterPro" id="IPR015883">
    <property type="entry name" value="Glyco_hydro_20_cat"/>
</dbReference>
<comment type="catalytic activity">
    <reaction evidence="1">
        <text>Hydrolysis of terminal non-reducing N-acetyl-D-hexosamine residues in N-acetyl-beta-D-hexosaminides.</text>
        <dbReference type="EC" id="3.2.1.52"/>
    </reaction>
</comment>
<dbReference type="GO" id="GO:0005764">
    <property type="term" value="C:lysosome"/>
    <property type="evidence" value="ECO:0007669"/>
    <property type="project" value="UniProtKB-SubCell"/>
</dbReference>
<dbReference type="InterPro" id="IPR025705">
    <property type="entry name" value="Beta_hexosaminidase_sua/sub"/>
</dbReference>
<evidence type="ECO:0000256" key="4">
    <source>
        <dbReference type="ARBA" id="ARBA00012663"/>
    </source>
</evidence>
<dbReference type="PRINTS" id="PR00738">
    <property type="entry name" value="GLHYDRLASE20"/>
</dbReference>
<dbReference type="GO" id="GO:0060473">
    <property type="term" value="C:cortical granule"/>
    <property type="evidence" value="ECO:0007669"/>
    <property type="project" value="UniProtKB-SubCell"/>
</dbReference>
<keyword evidence="5" id="KW-0378">Hydrolase</keyword>
<evidence type="ECO:0000313" key="25">
    <source>
        <dbReference type="Proteomes" id="UP000694564"/>
    </source>
</evidence>
<name>A0A8D2AWJ1_SCIVU</name>
<evidence type="ECO:0000256" key="15">
    <source>
        <dbReference type="ARBA" id="ARBA00043767"/>
    </source>
</evidence>
<dbReference type="GO" id="GO:0005975">
    <property type="term" value="P:carbohydrate metabolic process"/>
    <property type="evidence" value="ECO:0007669"/>
    <property type="project" value="InterPro"/>
</dbReference>
<reference evidence="24" key="2">
    <citation type="submission" date="2025-09" db="UniProtKB">
        <authorList>
            <consortium name="Ensembl"/>
        </authorList>
    </citation>
    <scope>IDENTIFICATION</scope>
</reference>
<reference evidence="24" key="1">
    <citation type="submission" date="2025-08" db="UniProtKB">
        <authorList>
            <consortium name="Ensembl"/>
        </authorList>
    </citation>
    <scope>IDENTIFICATION</scope>
</reference>
<evidence type="ECO:0000259" key="23">
    <source>
        <dbReference type="Pfam" id="PF00728"/>
    </source>
</evidence>
<comment type="subcellular location">
    <subcellularLocation>
        <location evidence="11">Cytoplasmic vesicle</location>
        <location evidence="11">Secretory vesicle</location>
        <location evidence="11">Cortical granule</location>
    </subcellularLocation>
    <subcellularLocation>
        <location evidence="2">Lysosome</location>
    </subcellularLocation>
</comment>
<keyword evidence="9" id="KW-0968">Cytoplasmic vesicle</keyword>
<dbReference type="PANTHER" id="PTHR22600">
    <property type="entry name" value="BETA-HEXOSAMINIDASE"/>
    <property type="match status" value="1"/>
</dbReference>
<evidence type="ECO:0000256" key="6">
    <source>
        <dbReference type="ARBA" id="ARBA00023098"/>
    </source>
</evidence>
<dbReference type="AlphaFoldDB" id="A0A8D2AWJ1"/>
<keyword evidence="25" id="KW-1185">Reference proteome</keyword>
<organism evidence="24 25">
    <name type="scientific">Sciurus vulgaris</name>
    <name type="common">Eurasian red squirrel</name>
    <dbReference type="NCBI Taxonomy" id="55149"/>
    <lineage>
        <taxon>Eukaryota</taxon>
        <taxon>Metazoa</taxon>
        <taxon>Chordata</taxon>
        <taxon>Craniata</taxon>
        <taxon>Vertebrata</taxon>
        <taxon>Euteleostomi</taxon>
        <taxon>Mammalia</taxon>
        <taxon>Eutheria</taxon>
        <taxon>Euarchontoglires</taxon>
        <taxon>Glires</taxon>
        <taxon>Rodentia</taxon>
        <taxon>Sciuromorpha</taxon>
        <taxon>Sciuridae</taxon>
        <taxon>Sciurinae</taxon>
        <taxon>Sciurini</taxon>
        <taxon>Sciurus</taxon>
    </lineage>
</organism>
<comment type="catalytic activity">
    <reaction evidence="16">
        <text>a ganglioside GM2 + H2O = a ganglioside GM3 + N-acetyl-beta-D-galactosamine</text>
        <dbReference type="Rhea" id="RHEA:47968"/>
        <dbReference type="ChEBI" id="CHEBI:15377"/>
        <dbReference type="ChEBI" id="CHEBI:28497"/>
        <dbReference type="ChEBI" id="CHEBI:79210"/>
        <dbReference type="ChEBI" id="CHEBI:79218"/>
    </reaction>
    <physiologicalReaction direction="left-to-right" evidence="16">
        <dbReference type="Rhea" id="RHEA:47969"/>
    </physiologicalReaction>
</comment>
<protein>
    <recommendedName>
        <fullName evidence="12">Beta-hexosaminidase subunit beta</fullName>
        <ecNumber evidence="4">3.2.1.52</ecNumber>
    </recommendedName>
    <alternativeName>
        <fullName evidence="13">Beta-N-acetylhexosaminidase subunit beta</fullName>
    </alternativeName>
    <alternativeName>
        <fullName evidence="14">N-acetyl-beta-glucosaminidase subunit beta</fullName>
    </alternativeName>
</protein>
<dbReference type="Pfam" id="PF00728">
    <property type="entry name" value="Glyco_hydro_20"/>
    <property type="match status" value="1"/>
</dbReference>